<dbReference type="RefSeq" id="WP_264743722.1">
    <property type="nucleotide sequence ID" value="NZ_JAPDHV010000004.1"/>
</dbReference>
<dbReference type="Proteomes" id="UP001163719">
    <property type="component" value="Unassembled WGS sequence"/>
</dbReference>
<proteinExistence type="predicted"/>
<dbReference type="InterPro" id="IPR036388">
    <property type="entry name" value="WH-like_DNA-bd_sf"/>
</dbReference>
<dbReference type="InterPro" id="IPR016032">
    <property type="entry name" value="Sig_transdc_resp-reg_C-effctor"/>
</dbReference>
<evidence type="ECO:0000313" key="2">
    <source>
        <dbReference type="EMBL" id="MCW3161780.1"/>
    </source>
</evidence>
<dbReference type="SUPFAM" id="SSF46894">
    <property type="entry name" value="C-terminal effector domain of the bipartite response regulators"/>
    <property type="match status" value="1"/>
</dbReference>
<dbReference type="EMBL" id="JAPDHV010000004">
    <property type="protein sequence ID" value="MCW3161780.1"/>
    <property type="molecule type" value="Genomic_DNA"/>
</dbReference>
<name>A0ABT3HPS3_9FLAO</name>
<reference evidence="2" key="1">
    <citation type="submission" date="2022-10" db="EMBL/GenBank/DDBJ databases">
        <title>Chryseobacterium babae sp. nov. isolated from the gut of the beetle Oryctes rhinoceros, and Chryseobacterium kimseyorum sp. nov., isolated from a stick insect rearing cage.</title>
        <authorList>
            <person name="Shelomi M."/>
            <person name="Han C.-J."/>
            <person name="Chen W.-M."/>
            <person name="Chen H.-K."/>
            <person name="Liaw S.-J."/>
            <person name="Muhle E."/>
            <person name="Clermont D."/>
        </authorList>
    </citation>
    <scope>NUCLEOTIDE SEQUENCE</scope>
    <source>
        <strain evidence="2">WLa1L2M3</strain>
    </source>
</reference>
<feature type="transmembrane region" description="Helical" evidence="1">
    <location>
        <begin position="87"/>
        <end position="106"/>
    </location>
</feature>
<sequence>MLNTKSPKKEYLEYTLSYLSAAYQELGDCKNALKYQAELNDYLKNIYLNSYANNTKSLEIFYNTEKKETEIKQLQERNQSYNRERMFYFFLLILAIIILGLVIYVLKSKIKTKKQTVELLEAQNHEHLLKFQLEQEEKFRIKAEQELLVLQQEQLQKQALVASLQVKHKNEILMSLKDKLEKKNEVEYSKLIKNESWIDKDFTSVQEMVQKIHPNFYKKLDEIAKGKLTNLDVKYASFIYLNMNNQQISNILKADPNTVRISKHRLKQKLGLSKEQDIRLFIQNLLD</sequence>
<gene>
    <name evidence="2" type="ORF">OH806_10950</name>
</gene>
<keyword evidence="1" id="KW-0812">Transmembrane</keyword>
<keyword evidence="1" id="KW-1133">Transmembrane helix</keyword>
<keyword evidence="1" id="KW-0472">Membrane</keyword>
<comment type="caution">
    <text evidence="2">The sequence shown here is derived from an EMBL/GenBank/DDBJ whole genome shotgun (WGS) entry which is preliminary data.</text>
</comment>
<organism evidence="2 3">
    <name type="scientific">Chryseobacterium oryctis</name>
    <dbReference type="NCBI Taxonomy" id="2952618"/>
    <lineage>
        <taxon>Bacteria</taxon>
        <taxon>Pseudomonadati</taxon>
        <taxon>Bacteroidota</taxon>
        <taxon>Flavobacteriia</taxon>
        <taxon>Flavobacteriales</taxon>
        <taxon>Weeksellaceae</taxon>
        <taxon>Chryseobacterium group</taxon>
        <taxon>Chryseobacterium</taxon>
    </lineage>
</organism>
<dbReference type="Gene3D" id="1.10.10.10">
    <property type="entry name" value="Winged helix-like DNA-binding domain superfamily/Winged helix DNA-binding domain"/>
    <property type="match status" value="1"/>
</dbReference>
<protein>
    <recommendedName>
        <fullName evidence="4">HTH luxR-type domain-containing protein</fullName>
    </recommendedName>
</protein>
<evidence type="ECO:0000313" key="3">
    <source>
        <dbReference type="Proteomes" id="UP001163719"/>
    </source>
</evidence>
<accession>A0ABT3HPS3</accession>
<keyword evidence="3" id="KW-1185">Reference proteome</keyword>
<evidence type="ECO:0008006" key="4">
    <source>
        <dbReference type="Google" id="ProtNLM"/>
    </source>
</evidence>
<evidence type="ECO:0000256" key="1">
    <source>
        <dbReference type="SAM" id="Phobius"/>
    </source>
</evidence>